<evidence type="ECO:0000313" key="2">
    <source>
        <dbReference type="Proteomes" id="UP001461498"/>
    </source>
</evidence>
<keyword evidence="2" id="KW-1185">Reference proteome</keyword>
<protein>
    <submittedName>
        <fullName evidence="1">Uncharacterized protein</fullName>
    </submittedName>
</protein>
<dbReference type="Proteomes" id="UP001461498">
    <property type="component" value="Unassembled WGS sequence"/>
</dbReference>
<proteinExistence type="predicted"/>
<name>A0AAW1DIW9_9HEMI</name>
<dbReference type="EMBL" id="JAPXFL010000002">
    <property type="protein sequence ID" value="KAK9510332.1"/>
    <property type="molecule type" value="Genomic_DNA"/>
</dbReference>
<reference evidence="1 2" key="1">
    <citation type="submission" date="2022-12" db="EMBL/GenBank/DDBJ databases">
        <title>Chromosome-level genome assembly of true bugs.</title>
        <authorList>
            <person name="Ma L."/>
            <person name="Li H."/>
        </authorList>
    </citation>
    <scope>NUCLEOTIDE SEQUENCE [LARGE SCALE GENOMIC DNA]</scope>
    <source>
        <strain evidence="1">Lab_2022b</strain>
    </source>
</reference>
<gene>
    <name evidence="1" type="ORF">O3M35_005138</name>
</gene>
<comment type="caution">
    <text evidence="1">The sequence shown here is derived from an EMBL/GenBank/DDBJ whole genome shotgun (WGS) entry which is preliminary data.</text>
</comment>
<accession>A0AAW1DIW9</accession>
<dbReference type="AlphaFoldDB" id="A0AAW1DIW9"/>
<evidence type="ECO:0000313" key="1">
    <source>
        <dbReference type="EMBL" id="KAK9510332.1"/>
    </source>
</evidence>
<organism evidence="1 2">
    <name type="scientific">Rhynocoris fuscipes</name>
    <dbReference type="NCBI Taxonomy" id="488301"/>
    <lineage>
        <taxon>Eukaryota</taxon>
        <taxon>Metazoa</taxon>
        <taxon>Ecdysozoa</taxon>
        <taxon>Arthropoda</taxon>
        <taxon>Hexapoda</taxon>
        <taxon>Insecta</taxon>
        <taxon>Pterygota</taxon>
        <taxon>Neoptera</taxon>
        <taxon>Paraneoptera</taxon>
        <taxon>Hemiptera</taxon>
        <taxon>Heteroptera</taxon>
        <taxon>Panheteroptera</taxon>
        <taxon>Cimicomorpha</taxon>
        <taxon>Reduviidae</taxon>
        <taxon>Harpactorinae</taxon>
        <taxon>Harpactorini</taxon>
        <taxon>Rhynocoris</taxon>
    </lineage>
</organism>
<sequence>MTELERKMCYRHIYMKWHPCLTNGAQKLIRAKLGNIIREYKKILSWLTKAVLEIWWTQNLQL</sequence>